<dbReference type="AlphaFoldDB" id="A0A8J2YTH8"/>
<feature type="binding site" evidence="9">
    <location>
        <position position="189"/>
    </location>
    <ligand>
        <name>Mg(2+)</name>
        <dbReference type="ChEBI" id="CHEBI:18420"/>
    </ligand>
</feature>
<keyword evidence="3 9" id="KW-0378">Hydrolase</keyword>
<dbReference type="PANTHER" id="PTHR43434:SF19">
    <property type="entry name" value="PHOSPHONOACETALDEHYDE HYDROLASE"/>
    <property type="match status" value="1"/>
</dbReference>
<feature type="active site" description="Schiff-base intermediate with substrate" evidence="9">
    <location>
        <position position="56"/>
    </location>
</feature>
<dbReference type="SUPFAM" id="SSF56784">
    <property type="entry name" value="HAD-like"/>
    <property type="match status" value="1"/>
</dbReference>
<proteinExistence type="inferred from homology"/>
<keyword evidence="4 9" id="KW-0460">Magnesium</keyword>
<sequence>MARSYSGKIEAVVFDWAGTIVDYGSRAPMGVFVEVFKRFGVEISVAEARAPMGLPKWHHIQAVGQQPAVAERWRQAHGRDFTDADVDRIYEVFTPMNVEVVPQFADIIPGAIETVAALRARGLKIGSTTGYNRPIMDVLAPLAATAGYVPDNMVCAGDLKEGRPSPLMMYRCFAELGIWSPAAVVKVDDTLPGIEEGLNAGTWTVGLSVSGNALGLSAAEVAALPPEEFARRRAAAARELAHGGAHYVIDSVADLLPVLDMIEGRMTRGEQP</sequence>
<dbReference type="Proteomes" id="UP000646365">
    <property type="component" value="Unassembled WGS sequence"/>
</dbReference>
<dbReference type="InterPro" id="IPR023214">
    <property type="entry name" value="HAD_sf"/>
</dbReference>
<evidence type="ECO:0000256" key="8">
    <source>
        <dbReference type="ARBA" id="ARBA00066472"/>
    </source>
</evidence>
<dbReference type="InterPro" id="IPR006439">
    <property type="entry name" value="HAD-SF_hydro_IA"/>
</dbReference>
<dbReference type="Gene3D" id="1.10.150.240">
    <property type="entry name" value="Putative phosphatase, domain 2"/>
    <property type="match status" value="1"/>
</dbReference>
<gene>
    <name evidence="9 10" type="primary">phnX</name>
    <name evidence="10" type="ORF">GCM10011611_22090</name>
</gene>
<dbReference type="Pfam" id="PF00702">
    <property type="entry name" value="Hydrolase"/>
    <property type="match status" value="1"/>
</dbReference>
<comment type="similarity">
    <text evidence="9">Belongs to the HAD-like hydrolase superfamily. PhnX family.</text>
</comment>
<dbReference type="SFLD" id="SFLDS00003">
    <property type="entry name" value="Haloacid_Dehalogenase"/>
    <property type="match status" value="1"/>
</dbReference>
<comment type="cofactor">
    <cofactor evidence="9">
        <name>Mg(2+)</name>
        <dbReference type="ChEBI" id="CHEBI:18420"/>
    </cofactor>
    <text evidence="9">Binds 1 Mg(2+) ion per subunit.</text>
</comment>
<dbReference type="SFLD" id="SFLDG01135">
    <property type="entry name" value="C1.5.6:_HAD__Beta-PGM__Phospha"/>
    <property type="match status" value="1"/>
</dbReference>
<dbReference type="GO" id="GO:0008967">
    <property type="term" value="F:phosphoglycolate phosphatase activity"/>
    <property type="evidence" value="ECO:0007669"/>
    <property type="project" value="TreeGrafter"/>
</dbReference>
<dbReference type="InterPro" id="IPR006323">
    <property type="entry name" value="Phosphonoacetald_hydro"/>
</dbReference>
<keyword evidence="5 9" id="KW-0704">Schiff base</keyword>
<evidence type="ECO:0000256" key="5">
    <source>
        <dbReference type="ARBA" id="ARBA00023270"/>
    </source>
</evidence>
<dbReference type="NCBIfam" id="TIGR01422">
    <property type="entry name" value="phosphonatase"/>
    <property type="match status" value="1"/>
</dbReference>
<dbReference type="SFLD" id="SFLDG01129">
    <property type="entry name" value="C1.5:_HAD__Beta-PGM__Phosphata"/>
    <property type="match status" value="1"/>
</dbReference>
<dbReference type="GO" id="GO:0050194">
    <property type="term" value="F:phosphonoacetaldehyde hydrolase activity"/>
    <property type="evidence" value="ECO:0007669"/>
    <property type="project" value="UniProtKB-UniRule"/>
</dbReference>
<dbReference type="InterPro" id="IPR023198">
    <property type="entry name" value="PGP-like_dom2"/>
</dbReference>
<dbReference type="GO" id="GO:0000287">
    <property type="term" value="F:magnesium ion binding"/>
    <property type="evidence" value="ECO:0007669"/>
    <property type="project" value="UniProtKB-UniRule"/>
</dbReference>
<evidence type="ECO:0000256" key="7">
    <source>
        <dbReference type="ARBA" id="ARBA00056573"/>
    </source>
</evidence>
<dbReference type="Gene3D" id="3.40.50.1000">
    <property type="entry name" value="HAD superfamily/HAD-like"/>
    <property type="match status" value="1"/>
</dbReference>
<evidence type="ECO:0000256" key="9">
    <source>
        <dbReference type="HAMAP-Rule" id="MF_01375"/>
    </source>
</evidence>
<evidence type="ECO:0000313" key="11">
    <source>
        <dbReference type="Proteomes" id="UP000646365"/>
    </source>
</evidence>
<accession>A0A8J2YTH8</accession>
<dbReference type="HAMAP" id="MF_01375">
    <property type="entry name" value="PhnX"/>
    <property type="match status" value="1"/>
</dbReference>
<comment type="caution">
    <text evidence="10">The sequence shown here is derived from an EMBL/GenBank/DDBJ whole genome shotgun (WGS) entry which is preliminary data.</text>
</comment>
<dbReference type="GO" id="GO:0006281">
    <property type="term" value="P:DNA repair"/>
    <property type="evidence" value="ECO:0007669"/>
    <property type="project" value="TreeGrafter"/>
</dbReference>
<feature type="binding site" evidence="9">
    <location>
        <position position="17"/>
    </location>
    <ligand>
        <name>Mg(2+)</name>
        <dbReference type="ChEBI" id="CHEBI:18420"/>
    </ligand>
</feature>
<evidence type="ECO:0000256" key="1">
    <source>
        <dbReference type="ARBA" id="ARBA00011738"/>
    </source>
</evidence>
<evidence type="ECO:0000256" key="6">
    <source>
        <dbReference type="ARBA" id="ARBA00052005"/>
    </source>
</evidence>
<evidence type="ECO:0000256" key="2">
    <source>
        <dbReference type="ARBA" id="ARBA00022723"/>
    </source>
</evidence>
<keyword evidence="2 9" id="KW-0479">Metal-binding</keyword>
<evidence type="ECO:0000256" key="4">
    <source>
        <dbReference type="ARBA" id="ARBA00022842"/>
    </source>
</evidence>
<name>A0A8J2YTH8_9PROT</name>
<organism evidence="10 11">
    <name type="scientific">Aliidongia dinghuensis</name>
    <dbReference type="NCBI Taxonomy" id="1867774"/>
    <lineage>
        <taxon>Bacteria</taxon>
        <taxon>Pseudomonadati</taxon>
        <taxon>Pseudomonadota</taxon>
        <taxon>Alphaproteobacteria</taxon>
        <taxon>Rhodospirillales</taxon>
        <taxon>Dongiaceae</taxon>
        <taxon>Aliidongia</taxon>
    </lineage>
</organism>
<feature type="binding site" evidence="9">
    <location>
        <position position="15"/>
    </location>
    <ligand>
        <name>Mg(2+)</name>
        <dbReference type="ChEBI" id="CHEBI:18420"/>
    </ligand>
</feature>
<dbReference type="PANTHER" id="PTHR43434">
    <property type="entry name" value="PHOSPHOGLYCOLATE PHOSPHATASE"/>
    <property type="match status" value="1"/>
</dbReference>
<comment type="subunit">
    <text evidence="1 9">Homodimer.</text>
</comment>
<dbReference type="EMBL" id="BMJQ01000005">
    <property type="protein sequence ID" value="GGF15904.1"/>
    <property type="molecule type" value="Genomic_DNA"/>
</dbReference>
<dbReference type="InterPro" id="IPR050155">
    <property type="entry name" value="HAD-like_hydrolase_sf"/>
</dbReference>
<evidence type="ECO:0000313" key="10">
    <source>
        <dbReference type="EMBL" id="GGF15904.1"/>
    </source>
</evidence>
<feature type="active site" description="Nucleophile" evidence="9">
    <location>
        <position position="15"/>
    </location>
</feature>
<dbReference type="EC" id="3.11.1.1" evidence="8 9"/>
<protein>
    <recommendedName>
        <fullName evidence="8 9">Phosphonoacetaldehyde hydrolase</fullName>
        <shortName evidence="9">Phosphonatase</shortName>
        <ecNumber evidence="8 9">3.11.1.1</ecNumber>
    </recommendedName>
    <alternativeName>
        <fullName evidence="9">Phosphonoacetaldehyde phosphonohydrolase</fullName>
    </alternativeName>
</protein>
<comment type="function">
    <text evidence="7 9">Involved in phosphonate degradation.</text>
</comment>
<dbReference type="FunFam" id="1.10.150.240:FF:000006">
    <property type="entry name" value="Phosphonoacetaldehyde hydrolase"/>
    <property type="match status" value="1"/>
</dbReference>
<comment type="catalytic activity">
    <reaction evidence="6 9">
        <text>phosphonoacetaldehyde + H2O = acetaldehyde + phosphate + H(+)</text>
        <dbReference type="Rhea" id="RHEA:18905"/>
        <dbReference type="ChEBI" id="CHEBI:15343"/>
        <dbReference type="ChEBI" id="CHEBI:15377"/>
        <dbReference type="ChEBI" id="CHEBI:15378"/>
        <dbReference type="ChEBI" id="CHEBI:43474"/>
        <dbReference type="ChEBI" id="CHEBI:58383"/>
        <dbReference type="EC" id="3.11.1.1"/>
    </reaction>
</comment>
<dbReference type="NCBIfam" id="TIGR01509">
    <property type="entry name" value="HAD-SF-IA-v3"/>
    <property type="match status" value="1"/>
</dbReference>
<dbReference type="InterPro" id="IPR036412">
    <property type="entry name" value="HAD-like_sf"/>
</dbReference>
<dbReference type="RefSeq" id="WP_189045594.1">
    <property type="nucleotide sequence ID" value="NZ_BMJQ01000005.1"/>
</dbReference>
<dbReference type="GO" id="GO:0019700">
    <property type="term" value="P:organic phosphonate catabolic process"/>
    <property type="evidence" value="ECO:0007669"/>
    <property type="project" value="InterPro"/>
</dbReference>
<reference evidence="10" key="1">
    <citation type="journal article" date="2014" name="Int. J. Syst. Evol. Microbiol.">
        <title>Complete genome sequence of Corynebacterium casei LMG S-19264T (=DSM 44701T), isolated from a smear-ripened cheese.</title>
        <authorList>
            <consortium name="US DOE Joint Genome Institute (JGI-PGF)"/>
            <person name="Walter F."/>
            <person name="Albersmeier A."/>
            <person name="Kalinowski J."/>
            <person name="Ruckert C."/>
        </authorList>
    </citation>
    <scope>NUCLEOTIDE SEQUENCE</scope>
    <source>
        <strain evidence="10">CGMCC 1.15725</strain>
    </source>
</reference>
<dbReference type="GO" id="GO:0005829">
    <property type="term" value="C:cytosol"/>
    <property type="evidence" value="ECO:0007669"/>
    <property type="project" value="TreeGrafter"/>
</dbReference>
<reference evidence="10" key="2">
    <citation type="submission" date="2020-09" db="EMBL/GenBank/DDBJ databases">
        <authorList>
            <person name="Sun Q."/>
            <person name="Zhou Y."/>
        </authorList>
    </citation>
    <scope>NUCLEOTIDE SEQUENCE</scope>
    <source>
        <strain evidence="10">CGMCC 1.15725</strain>
    </source>
</reference>
<evidence type="ECO:0000256" key="3">
    <source>
        <dbReference type="ARBA" id="ARBA00022801"/>
    </source>
</evidence>
<keyword evidence="11" id="KW-1185">Reference proteome</keyword>